<feature type="transmembrane region" description="Helical" evidence="8">
    <location>
        <begin position="316"/>
        <end position="333"/>
    </location>
</feature>
<proteinExistence type="inferred from homology"/>
<comment type="caution">
    <text evidence="10">The sequence shown here is derived from an EMBL/GenBank/DDBJ whole genome shotgun (WGS) entry which is preliminary data.</text>
</comment>
<dbReference type="InterPro" id="IPR036259">
    <property type="entry name" value="MFS_trans_sf"/>
</dbReference>
<feature type="transmembrane region" description="Helical" evidence="8">
    <location>
        <begin position="142"/>
        <end position="165"/>
    </location>
</feature>
<dbReference type="Pfam" id="PF07690">
    <property type="entry name" value="MFS_1"/>
    <property type="match status" value="1"/>
</dbReference>
<evidence type="ECO:0000259" key="9">
    <source>
        <dbReference type="PROSITE" id="PS50850"/>
    </source>
</evidence>
<evidence type="ECO:0000256" key="6">
    <source>
        <dbReference type="ARBA" id="ARBA00022989"/>
    </source>
</evidence>
<feature type="transmembrane region" description="Helical" evidence="8">
    <location>
        <begin position="340"/>
        <end position="360"/>
    </location>
</feature>
<name>A0ABU0M4B3_9HYPH</name>
<feature type="transmembrane region" description="Helical" evidence="8">
    <location>
        <begin position="171"/>
        <end position="193"/>
    </location>
</feature>
<dbReference type="Gene3D" id="1.20.1720.10">
    <property type="entry name" value="Multidrug resistance protein D"/>
    <property type="match status" value="1"/>
</dbReference>
<evidence type="ECO:0000256" key="1">
    <source>
        <dbReference type="ARBA" id="ARBA00004651"/>
    </source>
</evidence>
<feature type="transmembrane region" description="Helical" evidence="8">
    <location>
        <begin position="84"/>
        <end position="104"/>
    </location>
</feature>
<evidence type="ECO:0000313" key="11">
    <source>
        <dbReference type="Proteomes" id="UP001223743"/>
    </source>
</evidence>
<evidence type="ECO:0000256" key="7">
    <source>
        <dbReference type="ARBA" id="ARBA00023136"/>
    </source>
</evidence>
<feature type="transmembrane region" description="Helical" evidence="8">
    <location>
        <begin position="404"/>
        <end position="425"/>
    </location>
</feature>
<feature type="transmembrane region" description="Helical" evidence="8">
    <location>
        <begin position="237"/>
        <end position="255"/>
    </location>
</feature>
<gene>
    <name evidence="10" type="ORF">QO015_001391</name>
</gene>
<keyword evidence="6 8" id="KW-1133">Transmembrane helix</keyword>
<keyword evidence="5 8" id="KW-0812">Transmembrane</keyword>
<dbReference type="CDD" id="cd17503">
    <property type="entry name" value="MFS_LmrB_MDR_like"/>
    <property type="match status" value="1"/>
</dbReference>
<dbReference type="RefSeq" id="WP_266280512.1">
    <property type="nucleotide sequence ID" value="NZ_JAPKNF010000001.1"/>
</dbReference>
<feature type="transmembrane region" description="Helical" evidence="8">
    <location>
        <begin position="481"/>
        <end position="504"/>
    </location>
</feature>
<feature type="transmembrane region" description="Helical" evidence="8">
    <location>
        <begin position="57"/>
        <end position="77"/>
    </location>
</feature>
<feature type="transmembrane region" description="Helical" evidence="8">
    <location>
        <begin position="275"/>
        <end position="296"/>
    </location>
</feature>
<evidence type="ECO:0000313" key="10">
    <source>
        <dbReference type="EMBL" id="MDQ0515778.1"/>
    </source>
</evidence>
<dbReference type="InterPro" id="IPR011701">
    <property type="entry name" value="MFS"/>
</dbReference>
<feature type="domain" description="Major facilitator superfamily (MFS) profile" evidence="9">
    <location>
        <begin position="19"/>
        <end position="512"/>
    </location>
</feature>
<dbReference type="InterPro" id="IPR004638">
    <property type="entry name" value="EmrB-like"/>
</dbReference>
<keyword evidence="4" id="KW-1003">Cell membrane</keyword>
<feature type="transmembrane region" description="Helical" evidence="8">
    <location>
        <begin position="372"/>
        <end position="392"/>
    </location>
</feature>
<dbReference type="SUPFAM" id="SSF103473">
    <property type="entry name" value="MFS general substrate transporter"/>
    <property type="match status" value="1"/>
</dbReference>
<dbReference type="EMBL" id="JAUSWJ010000001">
    <property type="protein sequence ID" value="MDQ0515778.1"/>
    <property type="molecule type" value="Genomic_DNA"/>
</dbReference>
<comment type="subcellular location">
    <subcellularLocation>
        <location evidence="1">Cell membrane</location>
        <topology evidence="1">Multi-pass membrane protein</topology>
    </subcellularLocation>
</comment>
<comment type="similarity">
    <text evidence="2">Belongs to the major facilitator superfamily. EmrB family.</text>
</comment>
<keyword evidence="3" id="KW-0813">Transport</keyword>
<keyword evidence="11" id="KW-1185">Reference proteome</keyword>
<protein>
    <submittedName>
        <fullName evidence="10">DHA2 family multidrug resistance protein</fullName>
    </submittedName>
</protein>
<dbReference type="PROSITE" id="PS50850">
    <property type="entry name" value="MFS"/>
    <property type="match status" value="1"/>
</dbReference>
<evidence type="ECO:0000256" key="8">
    <source>
        <dbReference type="SAM" id="Phobius"/>
    </source>
</evidence>
<reference evidence="10 11" key="1">
    <citation type="submission" date="2023-07" db="EMBL/GenBank/DDBJ databases">
        <title>Genomic Encyclopedia of Type Strains, Phase IV (KMG-IV): sequencing the most valuable type-strain genomes for metagenomic binning, comparative biology and taxonomic classification.</title>
        <authorList>
            <person name="Goeker M."/>
        </authorList>
    </citation>
    <scope>NUCLEOTIDE SEQUENCE [LARGE SCALE GENOMIC DNA]</scope>
    <source>
        <strain evidence="10 11">B1-1</strain>
    </source>
</reference>
<feature type="transmembrane region" description="Helical" evidence="8">
    <location>
        <begin position="110"/>
        <end position="135"/>
    </location>
</feature>
<keyword evidence="7 8" id="KW-0472">Membrane</keyword>
<dbReference type="Gene3D" id="1.20.1250.20">
    <property type="entry name" value="MFS general substrate transporter like domains"/>
    <property type="match status" value="1"/>
</dbReference>
<feature type="transmembrane region" description="Helical" evidence="8">
    <location>
        <begin position="17"/>
        <end position="37"/>
    </location>
</feature>
<dbReference type="PANTHER" id="PTHR42718:SF9">
    <property type="entry name" value="MAJOR FACILITATOR SUPERFAMILY MULTIDRUG TRANSPORTER MFSC"/>
    <property type="match status" value="1"/>
</dbReference>
<sequence length="523" mass="56029">MAGPASFEPPVMTPRRIVGFVAMCVGMFMAILDIQIVSSSLSEIQAGLSASSSEVSWVQTAYLIAEIVMIPLSGFLGRALSTRYLFAIAAGGFAITSIGCSTAGTITEMIIWRGLQGFIGGGMIPSVFAAAFTIFPKNRQAMVSAVVGLIATLAPTIGPTVGGYLTNLFSWHWLFLVNVLPGIAVTIGVLTCVDWDKPHLKLLEHFDYFGLATLAAFLGSLEYVLEEGATNDWFQDETIVLLSVVTVVAGIAFFWRVLTAKEPIVDIRAFNNRNFATGSLFSFMLGVGLYGLVYLYPVYLARVRGYDSLQIGETMFVTGIFMMITAPIAGNIAQRVDPRMMMAFGLSLFAVSCLELVPITKDWAFAELFIPQALRGVALMTSMLPVSILALGTLPPERIKNASGLFNLTRNLGGAVGLAVITTLLNDRWDLHIQRLHESVTWSREAAVERLTAMSRGLSALGSNAELGALQVLGQSVKREALVMAFSDVFLALALIFAAIVLLVPLASKPAPRGGAAAAEAAH</sequence>
<dbReference type="PRINTS" id="PR01036">
    <property type="entry name" value="TCRTETB"/>
</dbReference>
<dbReference type="InterPro" id="IPR020846">
    <property type="entry name" value="MFS_dom"/>
</dbReference>
<feature type="transmembrane region" description="Helical" evidence="8">
    <location>
        <begin position="205"/>
        <end position="225"/>
    </location>
</feature>
<evidence type="ECO:0000256" key="3">
    <source>
        <dbReference type="ARBA" id="ARBA00022448"/>
    </source>
</evidence>
<evidence type="ECO:0000256" key="4">
    <source>
        <dbReference type="ARBA" id="ARBA00022475"/>
    </source>
</evidence>
<dbReference type="Proteomes" id="UP001223743">
    <property type="component" value="Unassembled WGS sequence"/>
</dbReference>
<organism evidence="10 11">
    <name type="scientific">Kaistia geumhonensis</name>
    <dbReference type="NCBI Taxonomy" id="410839"/>
    <lineage>
        <taxon>Bacteria</taxon>
        <taxon>Pseudomonadati</taxon>
        <taxon>Pseudomonadota</taxon>
        <taxon>Alphaproteobacteria</taxon>
        <taxon>Hyphomicrobiales</taxon>
        <taxon>Kaistiaceae</taxon>
        <taxon>Kaistia</taxon>
    </lineage>
</organism>
<evidence type="ECO:0000256" key="2">
    <source>
        <dbReference type="ARBA" id="ARBA00008537"/>
    </source>
</evidence>
<accession>A0ABU0M4B3</accession>
<dbReference type="PANTHER" id="PTHR42718">
    <property type="entry name" value="MAJOR FACILITATOR SUPERFAMILY MULTIDRUG TRANSPORTER MFSC"/>
    <property type="match status" value="1"/>
</dbReference>
<evidence type="ECO:0000256" key="5">
    <source>
        <dbReference type="ARBA" id="ARBA00022692"/>
    </source>
</evidence>
<dbReference type="NCBIfam" id="TIGR00711">
    <property type="entry name" value="efflux_EmrB"/>
    <property type="match status" value="1"/>
</dbReference>